<dbReference type="OrthoDB" id="28947at2759"/>
<dbReference type="Pfam" id="PF03914">
    <property type="entry name" value="CBF"/>
    <property type="match status" value="1"/>
</dbReference>
<name>A0A9N9T4V3_DIABA</name>
<evidence type="ECO:0000256" key="10">
    <source>
        <dbReference type="ARBA" id="ARBA00073389"/>
    </source>
</evidence>
<evidence type="ECO:0000256" key="7">
    <source>
        <dbReference type="ARBA" id="ARBA00023242"/>
    </source>
</evidence>
<organism evidence="13 14">
    <name type="scientific">Diabrotica balteata</name>
    <name type="common">Banded cucumber beetle</name>
    <dbReference type="NCBI Taxonomy" id="107213"/>
    <lineage>
        <taxon>Eukaryota</taxon>
        <taxon>Metazoa</taxon>
        <taxon>Ecdysozoa</taxon>
        <taxon>Arthropoda</taxon>
        <taxon>Hexapoda</taxon>
        <taxon>Insecta</taxon>
        <taxon>Pterygota</taxon>
        <taxon>Neoptera</taxon>
        <taxon>Endopterygota</taxon>
        <taxon>Coleoptera</taxon>
        <taxon>Polyphaga</taxon>
        <taxon>Cucujiformia</taxon>
        <taxon>Chrysomeloidea</taxon>
        <taxon>Chrysomelidae</taxon>
        <taxon>Galerucinae</taxon>
        <taxon>Diabroticina</taxon>
        <taxon>Diabroticites</taxon>
        <taxon>Diabrotica</taxon>
    </lineage>
</organism>
<comment type="similarity">
    <text evidence="2">Belongs to the CBF/MAK21 family.</text>
</comment>
<dbReference type="AlphaFoldDB" id="A0A9N9T4V3"/>
<feature type="compositionally biased region" description="Basic and acidic residues" evidence="11">
    <location>
        <begin position="719"/>
        <end position="729"/>
    </location>
</feature>
<dbReference type="FunFam" id="1.25.10.10:FF:000805">
    <property type="entry name" value="Similar to transcription factor CBF/MAK21"/>
    <property type="match status" value="1"/>
</dbReference>
<dbReference type="InterPro" id="IPR016024">
    <property type="entry name" value="ARM-type_fold"/>
</dbReference>
<feature type="compositionally biased region" description="Low complexity" evidence="11">
    <location>
        <begin position="925"/>
        <end position="937"/>
    </location>
</feature>
<evidence type="ECO:0000256" key="5">
    <source>
        <dbReference type="ARBA" id="ARBA00023159"/>
    </source>
</evidence>
<comment type="function">
    <text evidence="9">Stimulates transcription from the HSP70 promoter.</text>
</comment>
<evidence type="ECO:0000256" key="2">
    <source>
        <dbReference type="ARBA" id="ARBA00007797"/>
    </source>
</evidence>
<evidence type="ECO:0000256" key="11">
    <source>
        <dbReference type="SAM" id="MobiDB-lite"/>
    </source>
</evidence>
<feature type="region of interest" description="Disordered" evidence="11">
    <location>
        <begin position="696"/>
        <end position="829"/>
    </location>
</feature>
<evidence type="ECO:0000256" key="3">
    <source>
        <dbReference type="ARBA" id="ARBA00022553"/>
    </source>
</evidence>
<dbReference type="EMBL" id="OU898281">
    <property type="protein sequence ID" value="CAG9836597.1"/>
    <property type="molecule type" value="Genomic_DNA"/>
</dbReference>
<dbReference type="SUPFAM" id="SSF48371">
    <property type="entry name" value="ARM repeat"/>
    <property type="match status" value="1"/>
</dbReference>
<proteinExistence type="inferred from homology"/>
<feature type="region of interest" description="Disordered" evidence="11">
    <location>
        <begin position="1"/>
        <end position="21"/>
    </location>
</feature>
<feature type="compositionally biased region" description="Acidic residues" evidence="11">
    <location>
        <begin position="761"/>
        <end position="825"/>
    </location>
</feature>
<keyword evidence="14" id="KW-1185">Reference proteome</keyword>
<dbReference type="Proteomes" id="UP001153709">
    <property type="component" value="Chromosome 6"/>
</dbReference>
<evidence type="ECO:0000256" key="9">
    <source>
        <dbReference type="ARBA" id="ARBA00058879"/>
    </source>
</evidence>
<evidence type="ECO:0000313" key="14">
    <source>
        <dbReference type="Proteomes" id="UP001153709"/>
    </source>
</evidence>
<feature type="compositionally biased region" description="Polar residues" evidence="11">
    <location>
        <begin position="1"/>
        <end position="15"/>
    </location>
</feature>
<dbReference type="PANTHER" id="PTHR12048">
    <property type="entry name" value="CCAAT-BINDING FACTOR-RELATED"/>
    <property type="match status" value="1"/>
</dbReference>
<gene>
    <name evidence="13" type="ORF">DIABBA_LOCUS9674</name>
</gene>
<dbReference type="GO" id="GO:0005634">
    <property type="term" value="C:nucleus"/>
    <property type="evidence" value="ECO:0007669"/>
    <property type="project" value="UniProtKB-SubCell"/>
</dbReference>
<keyword evidence="7" id="KW-0539">Nucleus</keyword>
<feature type="region of interest" description="Disordered" evidence="11">
    <location>
        <begin position="896"/>
        <end position="937"/>
    </location>
</feature>
<keyword evidence="6" id="KW-0804">Transcription</keyword>
<feature type="compositionally biased region" description="Acidic residues" evidence="11">
    <location>
        <begin position="730"/>
        <end position="739"/>
    </location>
</feature>
<dbReference type="PANTHER" id="PTHR12048:SF0">
    <property type="entry name" value="CCAAT_ENHANCER-BINDING PROTEIN ZETA"/>
    <property type="match status" value="1"/>
</dbReference>
<evidence type="ECO:0000256" key="1">
    <source>
        <dbReference type="ARBA" id="ARBA00004123"/>
    </source>
</evidence>
<dbReference type="InterPro" id="IPR005612">
    <property type="entry name" value="CCAAT-binding_factor"/>
</dbReference>
<accession>A0A9N9T4V3</accession>
<feature type="compositionally biased region" description="Acidic residues" evidence="11">
    <location>
        <begin position="702"/>
        <end position="718"/>
    </location>
</feature>
<dbReference type="InterPro" id="IPR040155">
    <property type="entry name" value="CEBPZ/Mak21-like"/>
</dbReference>
<feature type="domain" description="CCAAT-binding factor" evidence="12">
    <location>
        <begin position="369"/>
        <end position="605"/>
    </location>
</feature>
<evidence type="ECO:0000259" key="12">
    <source>
        <dbReference type="Pfam" id="PF03914"/>
    </source>
</evidence>
<keyword evidence="3" id="KW-0597">Phosphoprotein</keyword>
<reference evidence="13" key="1">
    <citation type="submission" date="2022-01" db="EMBL/GenBank/DDBJ databases">
        <authorList>
            <person name="King R."/>
        </authorList>
    </citation>
    <scope>NUCLEOTIDE SEQUENCE</scope>
</reference>
<protein>
    <recommendedName>
        <fullName evidence="10">CCAAT/enhancer-binding protein zeta</fullName>
    </recommendedName>
    <alternativeName>
        <fullName evidence="8">CCAAT-box-binding transcription factor</fullName>
    </alternativeName>
</protein>
<evidence type="ECO:0000256" key="6">
    <source>
        <dbReference type="ARBA" id="ARBA00023163"/>
    </source>
</evidence>
<keyword evidence="5" id="KW-0010">Activator</keyword>
<evidence type="ECO:0000313" key="13">
    <source>
        <dbReference type="EMBL" id="CAG9836597.1"/>
    </source>
</evidence>
<evidence type="ECO:0000256" key="8">
    <source>
        <dbReference type="ARBA" id="ARBA00031941"/>
    </source>
</evidence>
<evidence type="ECO:0000256" key="4">
    <source>
        <dbReference type="ARBA" id="ARBA00023015"/>
    </source>
</evidence>
<sequence length="937" mass="107922">MKIRKSNLQSGNSNHFDVEDGMDNYEEPKQWYEEIQEDPKSFSKSTEQVLIELKDEAKKCHDSEVLHYNTKNSKTNSDFQWMKTVMSKGTLSDKIAAHTVMIQDNPVACLDTIRNLVGMVKVGKKKECTTVMETLTELFLSNLLIPNRKLKAFHQRPLSALNELSSGNAVSRRKILSYWYFEDQLKEVYANFVMALNTVAHDTVDSNKDKAVTALYKLLVDNSEQEKNLLTYIINKLGDPSQKIASKVIYCLTQLLYKHVNMQLVVLNEIEKLLFRPNISTRAQYYSLCFLSQFHLSHETSHIARKLIEVYFSFFKACVKTGDIDSRMMSALLMGLNRAYPYAKLEYDKVQEHIDTMYRLVHMANFNISLHTLTLLYQVSDTGTGVTDRFYGALYRKLLDPSLLTTTHRAMLLSLIYKALLKDKEVNRIKMFVKRLLQIALFTQPCFSCGILFLVSQLMNKKKDLRALTLKQSAPISFDDDDDEEKYQDVKEENEEVPEIKQEVDDEEFKKLEQNQSTPLINTMVETIEIKEEEDIKPDVEILNASLNTSAGWYHCKNTVKKEKGAVIKYNPLARNPLYGGGEFCAYTELYNLKNHFHPTVALFASNIINGETVTYNGDPLNDFTLIRFLERFVFKNPKKVSETSGRDSTFGKRKLYRPKGVKAMSVKTASYAKESSANIPVDELFVHTYLQQRYQERGETERDDSDLESVQSDEFEEMLDKLSGRKDGAEEDEEDVDYLNEIGENLRQKDSKKKKKQKSEDDEEDSDDIPEEDDDDMDDFDDEEFDNGDLDDEDLDMDDDDKELLGDLSDEEDDEAIDFSDEEEKPGKHKFKKFAKKKGDIMSNFASAEEFATLLEDEGNSKFKPGGSNAFANKDNANMKQLAWEENRNRWLNNFSRTMGGGKGKKFNKSNNNNKNFNKKRSNQNKGGNQNKKIKR</sequence>
<keyword evidence="4" id="KW-0805">Transcription regulation</keyword>
<comment type="subcellular location">
    <subcellularLocation>
        <location evidence="1">Nucleus</location>
    </subcellularLocation>
</comment>